<protein>
    <submittedName>
        <fullName evidence="2">Uncharacterized protein</fullName>
    </submittedName>
</protein>
<accession>A0ABD1XUE8</accession>
<feature type="chain" id="PRO_5044823919" evidence="1">
    <location>
        <begin position="18"/>
        <end position="142"/>
    </location>
</feature>
<dbReference type="EMBL" id="JBHFFA010000007">
    <property type="protein sequence ID" value="KAL2611516.1"/>
    <property type="molecule type" value="Genomic_DNA"/>
</dbReference>
<keyword evidence="3" id="KW-1185">Reference proteome</keyword>
<organism evidence="2 3">
    <name type="scientific">Riccia fluitans</name>
    <dbReference type="NCBI Taxonomy" id="41844"/>
    <lineage>
        <taxon>Eukaryota</taxon>
        <taxon>Viridiplantae</taxon>
        <taxon>Streptophyta</taxon>
        <taxon>Embryophyta</taxon>
        <taxon>Marchantiophyta</taxon>
        <taxon>Marchantiopsida</taxon>
        <taxon>Marchantiidae</taxon>
        <taxon>Marchantiales</taxon>
        <taxon>Ricciaceae</taxon>
        <taxon>Riccia</taxon>
    </lineage>
</organism>
<keyword evidence="1" id="KW-0732">Signal</keyword>
<dbReference type="AlphaFoldDB" id="A0ABD1XUE8"/>
<proteinExistence type="predicted"/>
<feature type="signal peptide" evidence="1">
    <location>
        <begin position="1"/>
        <end position="17"/>
    </location>
</feature>
<evidence type="ECO:0000256" key="1">
    <source>
        <dbReference type="SAM" id="SignalP"/>
    </source>
</evidence>
<dbReference type="Proteomes" id="UP001605036">
    <property type="component" value="Unassembled WGS sequence"/>
</dbReference>
<evidence type="ECO:0000313" key="3">
    <source>
        <dbReference type="Proteomes" id="UP001605036"/>
    </source>
</evidence>
<dbReference type="PANTHER" id="PTHR20961">
    <property type="entry name" value="GLYCOSYLTRANSFERASE"/>
    <property type="match status" value="1"/>
</dbReference>
<gene>
    <name evidence="2" type="ORF">R1flu_023208</name>
</gene>
<dbReference type="PANTHER" id="PTHR20961:SF124">
    <property type="entry name" value="GLYCOSYLTRANSFERASE"/>
    <property type="match status" value="1"/>
</dbReference>
<dbReference type="InterPro" id="IPR007657">
    <property type="entry name" value="Glycosyltransferase_61"/>
</dbReference>
<evidence type="ECO:0000313" key="2">
    <source>
        <dbReference type="EMBL" id="KAL2611516.1"/>
    </source>
</evidence>
<name>A0ABD1XUE8_9MARC</name>
<comment type="caution">
    <text evidence="2">The sequence shown here is derived from an EMBL/GenBank/DDBJ whole genome shotgun (WGS) entry which is preliminary data.</text>
</comment>
<reference evidence="2 3" key="1">
    <citation type="submission" date="2024-09" db="EMBL/GenBank/DDBJ databases">
        <title>Chromosome-scale assembly of Riccia fluitans.</title>
        <authorList>
            <person name="Paukszto L."/>
            <person name="Sawicki J."/>
            <person name="Karawczyk K."/>
            <person name="Piernik-Szablinska J."/>
            <person name="Szczecinska M."/>
            <person name="Mazdziarz M."/>
        </authorList>
    </citation>
    <scope>NUCLEOTIDE SEQUENCE [LARGE SCALE GENOMIC DNA]</scope>
    <source>
        <strain evidence="2">Rf_01</strain>
        <tissue evidence="2">Aerial parts of the thallus</tissue>
    </source>
</reference>
<sequence length="142" mass="16415">MMIYSALFLLLLIVLIGQQKEKYRCDRSDRRTDICYIRGNVRVFPEGFSEKVLVQLDSNNGSTWHGEEEIRPYTRKYNASAMELVEYVTLRSQYIEFFQSVDPKSACRVTHSAPLLLFSAGGFTGNLYHDFQDVLVPLIHNI</sequence>